<dbReference type="Proteomes" id="UP000199477">
    <property type="component" value="Unassembled WGS sequence"/>
</dbReference>
<gene>
    <name evidence="2" type="ORF">SAMN02799615_03025</name>
</gene>
<dbReference type="AlphaFoldDB" id="A0A1I2HIE2"/>
<name>A0A1I2HIE2_9GAMM</name>
<organism evidence="2 3">
    <name type="scientific">Dyella marensis</name>
    <dbReference type="NCBI Taxonomy" id="500610"/>
    <lineage>
        <taxon>Bacteria</taxon>
        <taxon>Pseudomonadati</taxon>
        <taxon>Pseudomonadota</taxon>
        <taxon>Gammaproteobacteria</taxon>
        <taxon>Lysobacterales</taxon>
        <taxon>Rhodanobacteraceae</taxon>
        <taxon>Dyella</taxon>
    </lineage>
</organism>
<feature type="chain" id="PRO_5011778739" description="Secreted protein" evidence="1">
    <location>
        <begin position="25"/>
        <end position="208"/>
    </location>
</feature>
<evidence type="ECO:0000313" key="2">
    <source>
        <dbReference type="EMBL" id="SFF29462.1"/>
    </source>
</evidence>
<evidence type="ECO:0008006" key="4">
    <source>
        <dbReference type="Google" id="ProtNLM"/>
    </source>
</evidence>
<feature type="signal peptide" evidence="1">
    <location>
        <begin position="1"/>
        <end position="24"/>
    </location>
</feature>
<sequence>MSIRTRIGFALPLMLLCLAQGAAAVGTEPKDATPKEAPAATAAPAAAVPQGFSSYAAEPAGDNRQCVVGAVADEDGTNQKPFVYVEDTGANRVLWTRALELPTHTVQGRATHCLHKGGTVYVLLQADTQPAQSTSQTLLRVLELDAATGNPTASREVNMPGVADATSAWVDKGEDAFHLAGKGGVAVSGEYFRLADPDKHLPFTVTLH</sequence>
<protein>
    <recommendedName>
        <fullName evidence="4">Secreted protein</fullName>
    </recommendedName>
</protein>
<evidence type="ECO:0000256" key="1">
    <source>
        <dbReference type="SAM" id="SignalP"/>
    </source>
</evidence>
<keyword evidence="1" id="KW-0732">Signal</keyword>
<reference evidence="3" key="1">
    <citation type="submission" date="2016-10" db="EMBL/GenBank/DDBJ databases">
        <authorList>
            <person name="Varghese N."/>
            <person name="Submissions S."/>
        </authorList>
    </citation>
    <scope>NUCLEOTIDE SEQUENCE [LARGE SCALE GENOMIC DNA]</scope>
    <source>
        <strain evidence="3">UNC178MFTsu3.1</strain>
    </source>
</reference>
<keyword evidence="3" id="KW-1185">Reference proteome</keyword>
<dbReference type="EMBL" id="FONH01000012">
    <property type="protein sequence ID" value="SFF29462.1"/>
    <property type="molecule type" value="Genomic_DNA"/>
</dbReference>
<accession>A0A1I2HIE2</accession>
<dbReference type="STRING" id="500610.SAMN02799615_03025"/>
<proteinExistence type="predicted"/>
<evidence type="ECO:0000313" key="3">
    <source>
        <dbReference type="Proteomes" id="UP000199477"/>
    </source>
</evidence>
<dbReference type="RefSeq" id="WP_143096538.1">
    <property type="nucleotide sequence ID" value="NZ_FONH01000012.1"/>
</dbReference>